<feature type="transmembrane region" description="Helical" evidence="1">
    <location>
        <begin position="68"/>
        <end position="94"/>
    </location>
</feature>
<keyword evidence="1" id="KW-0472">Membrane</keyword>
<keyword evidence="3" id="KW-1185">Reference proteome</keyword>
<protein>
    <submittedName>
        <fullName evidence="2">Uncharacterized protein</fullName>
    </submittedName>
</protein>
<dbReference type="EMBL" id="VWRT01000006">
    <property type="protein sequence ID" value="KAE8438656.1"/>
    <property type="molecule type" value="Genomic_DNA"/>
</dbReference>
<organism evidence="2 3">
    <name type="scientific">Vreelandella piezotolerans</name>
    <dbReference type="NCBI Taxonomy" id="2609667"/>
    <lineage>
        <taxon>Bacteria</taxon>
        <taxon>Pseudomonadati</taxon>
        <taxon>Pseudomonadota</taxon>
        <taxon>Gammaproteobacteria</taxon>
        <taxon>Oceanospirillales</taxon>
        <taxon>Halomonadaceae</taxon>
        <taxon>Vreelandella</taxon>
    </lineage>
</organism>
<proteinExistence type="predicted"/>
<evidence type="ECO:0000256" key="1">
    <source>
        <dbReference type="SAM" id="Phobius"/>
    </source>
</evidence>
<sequence length="243" mass="28450">MWFVQPKQDYVSQIPWKHADEPDVMSWRIRARNYNIFVANILFSVLFFVCLGSAYLMSFGGWSLLSKFLIGGGMFLLFLLITMSMTHQTSILVYRFTEKNAEVCSWKPQMDAVKPFLKWSAIILMPIVLVLILMDPSLLITSLGPLAMGFAAWMMGSSKGYQEMARGSRHEEIDWTKTEHIKVWRKRSMIALTYQWKPFKRNSSYRPRTHLLYCLPEELDDRIQFFKEHLPDAKYEEGNIDIP</sequence>
<feature type="transmembrane region" description="Helical" evidence="1">
    <location>
        <begin position="115"/>
        <end position="133"/>
    </location>
</feature>
<accession>A0ABQ6X9G2</accession>
<comment type="caution">
    <text evidence="2">The sequence shown here is derived from an EMBL/GenBank/DDBJ whole genome shotgun (WGS) entry which is preliminary data.</text>
</comment>
<keyword evidence="1" id="KW-1133">Transmembrane helix</keyword>
<evidence type="ECO:0000313" key="3">
    <source>
        <dbReference type="Proteomes" id="UP000466130"/>
    </source>
</evidence>
<reference evidence="2 3" key="1">
    <citation type="submission" date="2019-09" db="EMBL/GenBank/DDBJ databases">
        <title>The Halomonas whole genome shotgun (WGS).</title>
        <authorList>
            <person name="Xie Z."/>
        </authorList>
    </citation>
    <scope>NUCLEOTIDE SEQUENCE [LARGE SCALE GENOMIC DNA]</scope>
    <source>
        <strain evidence="2 3">NBT06E8</strain>
    </source>
</reference>
<dbReference type="Proteomes" id="UP000466130">
    <property type="component" value="Unassembled WGS sequence"/>
</dbReference>
<name>A0ABQ6X9G2_9GAMM</name>
<feature type="transmembrane region" description="Helical" evidence="1">
    <location>
        <begin position="139"/>
        <end position="156"/>
    </location>
</feature>
<keyword evidence="1" id="KW-0812">Transmembrane</keyword>
<feature type="transmembrane region" description="Helical" evidence="1">
    <location>
        <begin position="34"/>
        <end position="56"/>
    </location>
</feature>
<evidence type="ECO:0000313" key="2">
    <source>
        <dbReference type="EMBL" id="KAE8438656.1"/>
    </source>
</evidence>
<gene>
    <name evidence="2" type="ORF">F1978_08280</name>
</gene>
<dbReference type="RefSeq" id="WP_153843112.1">
    <property type="nucleotide sequence ID" value="NZ_CP048602.1"/>
</dbReference>